<dbReference type="EMBL" id="JBHSEP010000002">
    <property type="protein sequence ID" value="MFC4597308.1"/>
    <property type="molecule type" value="Genomic_DNA"/>
</dbReference>
<evidence type="ECO:0000313" key="8">
    <source>
        <dbReference type="Proteomes" id="UP001596028"/>
    </source>
</evidence>
<evidence type="ECO:0000256" key="2">
    <source>
        <dbReference type="ARBA" id="ARBA00008814"/>
    </source>
</evidence>
<organism evidence="7 8">
    <name type="scientific">Cohnella hongkongensis</name>
    <dbReference type="NCBI Taxonomy" id="178337"/>
    <lineage>
        <taxon>Bacteria</taxon>
        <taxon>Bacillati</taxon>
        <taxon>Bacillota</taxon>
        <taxon>Bacilli</taxon>
        <taxon>Bacillales</taxon>
        <taxon>Paenibacillaceae</taxon>
        <taxon>Cohnella</taxon>
    </lineage>
</organism>
<keyword evidence="8" id="KW-1185">Reference proteome</keyword>
<dbReference type="SUPFAM" id="SSF53807">
    <property type="entry name" value="Helical backbone' metal receptor"/>
    <property type="match status" value="1"/>
</dbReference>
<reference evidence="8" key="1">
    <citation type="journal article" date="2019" name="Int. J. Syst. Evol. Microbiol.">
        <title>The Global Catalogue of Microorganisms (GCM) 10K type strain sequencing project: providing services to taxonomists for standard genome sequencing and annotation.</title>
        <authorList>
            <consortium name="The Broad Institute Genomics Platform"/>
            <consortium name="The Broad Institute Genome Sequencing Center for Infectious Disease"/>
            <person name="Wu L."/>
            <person name="Ma J."/>
        </authorList>
    </citation>
    <scope>NUCLEOTIDE SEQUENCE [LARGE SCALE GENOMIC DNA]</scope>
    <source>
        <strain evidence="8">CCUG 49571</strain>
    </source>
</reference>
<dbReference type="PANTHER" id="PTHR30532:SF1">
    <property type="entry name" value="IRON(3+)-HYDROXAMATE-BINDING PROTEIN FHUD"/>
    <property type="match status" value="1"/>
</dbReference>
<dbReference type="PROSITE" id="PS50983">
    <property type="entry name" value="FE_B12_PBP"/>
    <property type="match status" value="1"/>
</dbReference>
<dbReference type="PANTHER" id="PTHR30532">
    <property type="entry name" value="IRON III DICITRATE-BINDING PERIPLASMIC PROTEIN"/>
    <property type="match status" value="1"/>
</dbReference>
<sequence>MLFRFQKPIVRSRRFGLLSVLGAIVAAGLLTSCSAGSGEESGSPSAAAVSSAAGTTASPASSETPDSSAQSAASAYPQSFQDEMGHEVTLEAPPETVFAPGMEDSLVVLGFTPAAQWANGNVVPSYLQSKLGDVPKADFAAGLPAPETVASYQPDLIVLNNSHYAENGVYEQYAKIAPTYVFRQAASDLDSTLRKLGELLGKAPEAEQALADYRQKVETARAKLAPVSEGKKAVIIRMNAKGMFLMGGDYFGGFVLAEDLGFGKSKLVEQASSAPLSLELLPELDADYIFIANHANTGDAYYKELTGSPLWQKVPAVQQDRVFQVEDDSWLNGGLLASGNVVDEVVRLLAP</sequence>
<dbReference type="Gene3D" id="3.40.50.1980">
    <property type="entry name" value="Nitrogenase molybdenum iron protein domain"/>
    <property type="match status" value="2"/>
</dbReference>
<gene>
    <name evidence="7" type="ORF">ACFO3S_03565</name>
</gene>
<evidence type="ECO:0000259" key="6">
    <source>
        <dbReference type="PROSITE" id="PS50983"/>
    </source>
</evidence>
<keyword evidence="3" id="KW-0813">Transport</keyword>
<dbReference type="InterPro" id="IPR002491">
    <property type="entry name" value="ABC_transptr_periplasmic_BD"/>
</dbReference>
<proteinExistence type="inferred from homology"/>
<dbReference type="Proteomes" id="UP001596028">
    <property type="component" value="Unassembled WGS sequence"/>
</dbReference>
<feature type="region of interest" description="Disordered" evidence="5">
    <location>
        <begin position="36"/>
        <end position="77"/>
    </location>
</feature>
<feature type="compositionally biased region" description="Low complexity" evidence="5">
    <location>
        <begin position="36"/>
        <end position="75"/>
    </location>
</feature>
<evidence type="ECO:0000256" key="5">
    <source>
        <dbReference type="SAM" id="MobiDB-lite"/>
    </source>
</evidence>
<protein>
    <submittedName>
        <fullName evidence="7">ABC transporter substrate-binding protein</fullName>
    </submittedName>
</protein>
<dbReference type="RefSeq" id="WP_378092328.1">
    <property type="nucleotide sequence ID" value="NZ_JBHSEP010000002.1"/>
</dbReference>
<name>A0ABV9F8F6_9BACL</name>
<evidence type="ECO:0000256" key="3">
    <source>
        <dbReference type="ARBA" id="ARBA00022448"/>
    </source>
</evidence>
<dbReference type="InterPro" id="IPR051313">
    <property type="entry name" value="Bact_iron-sidero_bind"/>
</dbReference>
<evidence type="ECO:0000313" key="7">
    <source>
        <dbReference type="EMBL" id="MFC4597308.1"/>
    </source>
</evidence>
<evidence type="ECO:0000256" key="4">
    <source>
        <dbReference type="ARBA" id="ARBA00022729"/>
    </source>
</evidence>
<feature type="domain" description="Fe/B12 periplasmic-binding" evidence="6">
    <location>
        <begin position="85"/>
        <end position="351"/>
    </location>
</feature>
<keyword evidence="4" id="KW-0732">Signal</keyword>
<comment type="similarity">
    <text evidence="2">Belongs to the bacterial solute-binding protein 8 family.</text>
</comment>
<comment type="caution">
    <text evidence="7">The sequence shown here is derived from an EMBL/GenBank/DDBJ whole genome shotgun (WGS) entry which is preliminary data.</text>
</comment>
<dbReference type="Pfam" id="PF01497">
    <property type="entry name" value="Peripla_BP_2"/>
    <property type="match status" value="1"/>
</dbReference>
<dbReference type="PROSITE" id="PS51257">
    <property type="entry name" value="PROKAR_LIPOPROTEIN"/>
    <property type="match status" value="1"/>
</dbReference>
<accession>A0ABV9F8F6</accession>
<comment type="subcellular location">
    <subcellularLocation>
        <location evidence="1">Cell envelope</location>
    </subcellularLocation>
</comment>
<evidence type="ECO:0000256" key="1">
    <source>
        <dbReference type="ARBA" id="ARBA00004196"/>
    </source>
</evidence>